<dbReference type="OrthoDB" id="1931260at2759"/>
<dbReference type="STRING" id="180498.A0A067LMV3"/>
<evidence type="ECO:0000256" key="1">
    <source>
        <dbReference type="SAM" id="MobiDB-lite"/>
    </source>
</evidence>
<dbReference type="PANTHER" id="PTHR33737:SF16">
    <property type="entry name" value="DUF3741 DOMAIN-CONTAINING PROTEIN"/>
    <property type="match status" value="1"/>
</dbReference>
<evidence type="ECO:0000313" key="2">
    <source>
        <dbReference type="EMBL" id="KDP46155.1"/>
    </source>
</evidence>
<dbReference type="PANTHER" id="PTHR33737">
    <property type="entry name" value="OS05G0121800 PROTEIN"/>
    <property type="match status" value="1"/>
</dbReference>
<dbReference type="EMBL" id="KK914220">
    <property type="protein sequence ID" value="KDP46155.1"/>
    <property type="molecule type" value="Genomic_DNA"/>
</dbReference>
<protein>
    <submittedName>
        <fullName evidence="2">Uncharacterized protein</fullName>
    </submittedName>
</protein>
<gene>
    <name evidence="2" type="ORF">JCGZ_06666</name>
</gene>
<reference evidence="2 3" key="1">
    <citation type="journal article" date="2014" name="PLoS ONE">
        <title>Global Analysis of Gene Expression Profiles in Physic Nut (Jatropha curcas L.) Seedlings Exposed to Salt Stress.</title>
        <authorList>
            <person name="Zhang L."/>
            <person name="Zhang C."/>
            <person name="Wu P."/>
            <person name="Chen Y."/>
            <person name="Li M."/>
            <person name="Jiang H."/>
            <person name="Wu G."/>
        </authorList>
    </citation>
    <scope>NUCLEOTIDE SEQUENCE [LARGE SCALE GENOMIC DNA]</scope>
    <source>
        <strain evidence="3">cv. GZQX0401</strain>
        <tissue evidence="2">Young leaves</tissue>
    </source>
</reference>
<dbReference type="Proteomes" id="UP000027138">
    <property type="component" value="Unassembled WGS sequence"/>
</dbReference>
<feature type="region of interest" description="Disordered" evidence="1">
    <location>
        <begin position="472"/>
        <end position="513"/>
    </location>
</feature>
<feature type="compositionally biased region" description="Polar residues" evidence="1">
    <location>
        <begin position="198"/>
        <end position="211"/>
    </location>
</feature>
<feature type="region of interest" description="Disordered" evidence="1">
    <location>
        <begin position="373"/>
        <end position="392"/>
    </location>
</feature>
<feature type="compositionally biased region" description="Polar residues" evidence="1">
    <location>
        <begin position="373"/>
        <end position="383"/>
    </location>
</feature>
<feature type="region of interest" description="Disordered" evidence="1">
    <location>
        <begin position="1"/>
        <end position="20"/>
    </location>
</feature>
<dbReference type="GO" id="GO:0008017">
    <property type="term" value="F:microtubule binding"/>
    <property type="evidence" value="ECO:0007669"/>
    <property type="project" value="InterPro"/>
</dbReference>
<keyword evidence="3" id="KW-1185">Reference proteome</keyword>
<feature type="region of interest" description="Disordered" evidence="1">
    <location>
        <begin position="187"/>
        <end position="239"/>
    </location>
</feature>
<accession>A0A067LMV3</accession>
<dbReference type="AlphaFoldDB" id="A0A067LMV3"/>
<evidence type="ECO:0000313" key="3">
    <source>
        <dbReference type="Proteomes" id="UP000027138"/>
    </source>
</evidence>
<sequence>MDPQKVENAPNILKHRDRDSLQSEPFDLRKSLAWDSAFFTSPGVLDAEELFETLNFQIVDNGADIAEQKEPKSSLSKSTTTARTSGIDNLRKSLAWDSAFFTNAGVLDAEELSVLNRGFKKPEMLHFPGFDEEIWRSAESNSTITSDGHSLASLEIDLFDDIRASINKSIDASFNYATSACKLKGEKPLQTGHASKISDASSRATHTASNGKSKSLSSVKPPKISGRANPSPIVPSKRASLGANVNQAIKSASGKDMAMPKKMCLRELSSSKPTSTSPSSVLPAGVDQFAGFGYTSADFTSKSSSNLLRRTTGNFRLTASGSSLRTPLKCSVGNKNELVNSSDSICLLSTPKSSAYASPASSIDGWYSNLPSSTSIKQRSNSSSRERSLDIGASKASNSEVCHYNQLFLGHEIQETKFMNPQINNNTICNSPANISRKLRPSGLRTPSPKIGFFDSESSAGIAENAGLKFHSGTLGSSKPRNGISNANGSNRTRNGKHRLAGSSTGMKEEGKFSLREKKQPLKERGDVKGSHYPENMHGIGEYNNKENIGRLANQVDDLSRRIGAIDFWHFSGE</sequence>
<name>A0A067LMV3_JATCU</name>
<feature type="compositionally biased region" description="Polar residues" evidence="1">
    <location>
        <begin position="474"/>
        <end position="493"/>
    </location>
</feature>
<proteinExistence type="predicted"/>
<dbReference type="InterPro" id="IPR045882">
    <property type="entry name" value="GPT1/2"/>
</dbReference>
<feature type="compositionally biased region" description="Low complexity" evidence="1">
    <location>
        <begin position="212"/>
        <end position="225"/>
    </location>
</feature>
<organism evidence="2 3">
    <name type="scientific">Jatropha curcas</name>
    <name type="common">Barbados nut</name>
    <dbReference type="NCBI Taxonomy" id="180498"/>
    <lineage>
        <taxon>Eukaryota</taxon>
        <taxon>Viridiplantae</taxon>
        <taxon>Streptophyta</taxon>
        <taxon>Embryophyta</taxon>
        <taxon>Tracheophyta</taxon>
        <taxon>Spermatophyta</taxon>
        <taxon>Magnoliopsida</taxon>
        <taxon>eudicotyledons</taxon>
        <taxon>Gunneridae</taxon>
        <taxon>Pentapetalae</taxon>
        <taxon>rosids</taxon>
        <taxon>fabids</taxon>
        <taxon>Malpighiales</taxon>
        <taxon>Euphorbiaceae</taxon>
        <taxon>Crotonoideae</taxon>
        <taxon>Jatropheae</taxon>
        <taxon>Jatropha</taxon>
    </lineage>
</organism>